<sequence length="182" mass="19344">MDVGVWALEVSGVGGKKGLTWSRESVCVRERHCDVRGMRDGEEQAVGIVSWVDSCGCFLGGVRTRAQISWARVGGCWVLSVDAEGCAFKGRCGAITRGAGEFRSGESVSEVSPGAEAGCKSERFQGSVVGDVVHGAGGRWSVVITDMAAGAGDHRYSGIERIEPVRRCTGDWGRELLARRGH</sequence>
<name>A0ABQ4YXB6_9ASTR</name>
<accession>A0ABQ4YXB6</accession>
<protein>
    <submittedName>
        <fullName evidence="1">Uncharacterized protein</fullName>
    </submittedName>
</protein>
<evidence type="ECO:0000313" key="1">
    <source>
        <dbReference type="EMBL" id="GJS82161.1"/>
    </source>
</evidence>
<organism evidence="1 2">
    <name type="scientific">Tanacetum coccineum</name>
    <dbReference type="NCBI Taxonomy" id="301880"/>
    <lineage>
        <taxon>Eukaryota</taxon>
        <taxon>Viridiplantae</taxon>
        <taxon>Streptophyta</taxon>
        <taxon>Embryophyta</taxon>
        <taxon>Tracheophyta</taxon>
        <taxon>Spermatophyta</taxon>
        <taxon>Magnoliopsida</taxon>
        <taxon>eudicotyledons</taxon>
        <taxon>Gunneridae</taxon>
        <taxon>Pentapetalae</taxon>
        <taxon>asterids</taxon>
        <taxon>campanulids</taxon>
        <taxon>Asterales</taxon>
        <taxon>Asteraceae</taxon>
        <taxon>Asteroideae</taxon>
        <taxon>Anthemideae</taxon>
        <taxon>Anthemidinae</taxon>
        <taxon>Tanacetum</taxon>
    </lineage>
</organism>
<reference evidence="1" key="1">
    <citation type="journal article" date="2022" name="Int. J. Mol. Sci.">
        <title>Draft Genome of Tanacetum Coccineum: Genomic Comparison of Closely Related Tanacetum-Family Plants.</title>
        <authorList>
            <person name="Yamashiro T."/>
            <person name="Shiraishi A."/>
            <person name="Nakayama K."/>
            <person name="Satake H."/>
        </authorList>
    </citation>
    <scope>NUCLEOTIDE SEQUENCE</scope>
</reference>
<dbReference type="EMBL" id="BQNB010010803">
    <property type="protein sequence ID" value="GJS82161.1"/>
    <property type="molecule type" value="Genomic_DNA"/>
</dbReference>
<evidence type="ECO:0000313" key="2">
    <source>
        <dbReference type="Proteomes" id="UP001151760"/>
    </source>
</evidence>
<gene>
    <name evidence="1" type="ORF">Tco_0748702</name>
</gene>
<reference evidence="1" key="2">
    <citation type="submission" date="2022-01" db="EMBL/GenBank/DDBJ databases">
        <authorList>
            <person name="Yamashiro T."/>
            <person name="Shiraishi A."/>
            <person name="Satake H."/>
            <person name="Nakayama K."/>
        </authorList>
    </citation>
    <scope>NUCLEOTIDE SEQUENCE</scope>
</reference>
<dbReference type="Proteomes" id="UP001151760">
    <property type="component" value="Unassembled WGS sequence"/>
</dbReference>
<proteinExistence type="predicted"/>
<comment type="caution">
    <text evidence="1">The sequence shown here is derived from an EMBL/GenBank/DDBJ whole genome shotgun (WGS) entry which is preliminary data.</text>
</comment>
<keyword evidence="2" id="KW-1185">Reference proteome</keyword>